<dbReference type="Pfam" id="PF01694">
    <property type="entry name" value="Rhomboid"/>
    <property type="match status" value="1"/>
</dbReference>
<keyword evidence="5 7" id="KW-1133">Transmembrane helix</keyword>
<gene>
    <name evidence="10" type="ORF">CLH61_00230</name>
</gene>
<dbReference type="SUPFAM" id="SSF144091">
    <property type="entry name" value="Rhomboid-like"/>
    <property type="match status" value="1"/>
</dbReference>
<comment type="subcellular location">
    <subcellularLocation>
        <location evidence="1">Membrane</location>
        <topology evidence="1">Multi-pass membrane protein</topology>
    </subcellularLocation>
</comment>
<dbReference type="GO" id="GO:0016020">
    <property type="term" value="C:membrane"/>
    <property type="evidence" value="ECO:0007669"/>
    <property type="project" value="UniProtKB-SubCell"/>
</dbReference>
<comment type="similarity">
    <text evidence="2">Belongs to the peptidase S54 family.</text>
</comment>
<evidence type="ECO:0000259" key="8">
    <source>
        <dbReference type="Pfam" id="PF01694"/>
    </source>
</evidence>
<dbReference type="PANTHER" id="PTHR43731:SF14">
    <property type="entry name" value="PRESENILIN-ASSOCIATED RHOMBOID-LIKE PROTEIN, MITOCHONDRIAL"/>
    <property type="match status" value="1"/>
</dbReference>
<keyword evidence="6 7" id="KW-0472">Membrane</keyword>
<evidence type="ECO:0000256" key="2">
    <source>
        <dbReference type="ARBA" id="ARBA00009045"/>
    </source>
</evidence>
<feature type="domain" description="Rhomboid protease N-terminal" evidence="9">
    <location>
        <begin position="11"/>
        <end position="59"/>
    </location>
</feature>
<dbReference type="InterPro" id="IPR038244">
    <property type="entry name" value="NRho_sf"/>
</dbReference>
<feature type="domain" description="Peptidase S54 rhomboid" evidence="8">
    <location>
        <begin position="142"/>
        <end position="279"/>
    </location>
</feature>
<keyword evidence="3 7" id="KW-0812">Transmembrane</keyword>
<feature type="transmembrane region" description="Helical" evidence="7">
    <location>
        <begin position="89"/>
        <end position="107"/>
    </location>
</feature>
<feature type="transmembrane region" description="Helical" evidence="7">
    <location>
        <begin position="183"/>
        <end position="199"/>
    </location>
</feature>
<sequence>MYRVKQIDTTINLAGFSHWLRDQGVGHRITEESGFQVLWLDSPEYTDAVLAALEQYLNDPQVQQAVDEVNESPVYVSGRWQPAPRHAPLVLGILLVAVVLAWLTALGRSPLAAALMFVDPQVFGWQTFAERLDALEQTLAAGQLWRLITPDFLHFSWTHIIFNGVMLWFLGSQVEWFDGRARLVTLFLVTSLLSNGLQYLVSGPLFGGLSGVVYGILGYCWLSQRRLPRFQFPPALVTFAVVWMVIGFTPLTEWLGLGRMANEAHLGGFLAGLLLGALLPAKKRPRRAAGHK</sequence>
<accession>A0A2G1URA4</accession>
<dbReference type="GO" id="GO:0004252">
    <property type="term" value="F:serine-type endopeptidase activity"/>
    <property type="evidence" value="ECO:0007669"/>
    <property type="project" value="InterPro"/>
</dbReference>
<dbReference type="InterPro" id="IPR022764">
    <property type="entry name" value="Peptidase_S54_rhomboid_dom"/>
</dbReference>
<keyword evidence="4" id="KW-0378">Hydrolase</keyword>
<dbReference type="InterPro" id="IPR050925">
    <property type="entry name" value="Rhomboid_protease_S54"/>
</dbReference>
<evidence type="ECO:0000256" key="4">
    <source>
        <dbReference type="ARBA" id="ARBA00022801"/>
    </source>
</evidence>
<dbReference type="PANTHER" id="PTHR43731">
    <property type="entry name" value="RHOMBOID PROTEASE"/>
    <property type="match status" value="1"/>
</dbReference>
<proteinExistence type="inferred from homology"/>
<feature type="transmembrane region" description="Helical" evidence="7">
    <location>
        <begin position="152"/>
        <end position="171"/>
    </location>
</feature>
<dbReference type="Gene3D" id="1.20.1540.10">
    <property type="entry name" value="Rhomboid-like"/>
    <property type="match status" value="1"/>
</dbReference>
<feature type="transmembrane region" description="Helical" evidence="7">
    <location>
        <begin position="234"/>
        <end position="252"/>
    </location>
</feature>
<dbReference type="EMBL" id="NTFH01000001">
    <property type="protein sequence ID" value="PHQ17028.1"/>
    <property type="molecule type" value="Genomic_DNA"/>
</dbReference>
<evidence type="ECO:0000256" key="5">
    <source>
        <dbReference type="ARBA" id="ARBA00022989"/>
    </source>
</evidence>
<evidence type="ECO:0000256" key="6">
    <source>
        <dbReference type="ARBA" id="ARBA00023136"/>
    </source>
</evidence>
<dbReference type="RefSeq" id="WP_099612708.1">
    <property type="nucleotide sequence ID" value="NZ_KZ319367.1"/>
</dbReference>
<dbReference type="AlphaFoldDB" id="A0A2G1URA4"/>
<keyword evidence="10" id="KW-0645">Protease</keyword>
<comment type="caution">
    <text evidence="10">The sequence shown here is derived from an EMBL/GenBank/DDBJ whole genome shotgun (WGS) entry which is preliminary data.</text>
</comment>
<dbReference type="Gene3D" id="3.30.70.2080">
    <property type="match status" value="1"/>
</dbReference>
<evidence type="ECO:0000313" key="10">
    <source>
        <dbReference type="EMBL" id="PHQ17028.1"/>
    </source>
</evidence>
<evidence type="ECO:0000256" key="1">
    <source>
        <dbReference type="ARBA" id="ARBA00004141"/>
    </source>
</evidence>
<reference evidence="10 11" key="1">
    <citation type="submission" date="2017-09" db="EMBL/GenBank/DDBJ databases">
        <title>The draft genome sequences of Marinobacter sp. PWS21.</title>
        <authorList>
            <person name="Cao J."/>
        </authorList>
    </citation>
    <scope>NUCLEOTIDE SEQUENCE [LARGE SCALE GENOMIC DNA]</scope>
    <source>
        <strain evidence="10 11">PWS21</strain>
    </source>
</reference>
<keyword evidence="11" id="KW-1185">Reference proteome</keyword>
<dbReference type="GO" id="GO:0006508">
    <property type="term" value="P:proteolysis"/>
    <property type="evidence" value="ECO:0007669"/>
    <property type="project" value="UniProtKB-KW"/>
</dbReference>
<organism evidence="10 11">
    <name type="scientific">Marinobacter profundi</name>
    <dbReference type="NCBI Taxonomy" id="2666256"/>
    <lineage>
        <taxon>Bacteria</taxon>
        <taxon>Pseudomonadati</taxon>
        <taxon>Pseudomonadota</taxon>
        <taxon>Gammaproteobacteria</taxon>
        <taxon>Pseudomonadales</taxon>
        <taxon>Marinobacteraceae</taxon>
        <taxon>Marinobacter</taxon>
    </lineage>
</organism>
<dbReference type="Proteomes" id="UP000231409">
    <property type="component" value="Unassembled WGS sequence"/>
</dbReference>
<feature type="transmembrane region" description="Helical" evidence="7">
    <location>
        <begin position="205"/>
        <end position="222"/>
    </location>
</feature>
<evidence type="ECO:0000313" key="11">
    <source>
        <dbReference type="Proteomes" id="UP000231409"/>
    </source>
</evidence>
<evidence type="ECO:0000259" key="9">
    <source>
        <dbReference type="Pfam" id="PF16733"/>
    </source>
</evidence>
<evidence type="ECO:0000256" key="3">
    <source>
        <dbReference type="ARBA" id="ARBA00022692"/>
    </source>
</evidence>
<protein>
    <submittedName>
        <fullName evidence="10">Rhomboid family intramembrane serine protease</fullName>
    </submittedName>
</protein>
<dbReference type="InterPro" id="IPR031976">
    <property type="entry name" value="NRho"/>
</dbReference>
<feature type="transmembrane region" description="Helical" evidence="7">
    <location>
        <begin position="264"/>
        <end position="281"/>
    </location>
</feature>
<name>A0A2G1URA4_9GAMM</name>
<dbReference type="Pfam" id="PF16733">
    <property type="entry name" value="NRho"/>
    <property type="match status" value="1"/>
</dbReference>
<dbReference type="InterPro" id="IPR035952">
    <property type="entry name" value="Rhomboid-like_sf"/>
</dbReference>
<evidence type="ECO:0000256" key="7">
    <source>
        <dbReference type="SAM" id="Phobius"/>
    </source>
</evidence>